<keyword evidence="3" id="KW-1185">Reference proteome</keyword>
<sequence length="155" mass="17567">MAADDQEGVFGFEEGRLWLPSQVLDQPHVAKAHLRSFQKHRHYAHHRVRLPPESFPVLRVFLPQSAGTNFPQTKRTGCAPVLLPNRVVRALNLNVHELGLQLSPRKDPRINRKGGDSISLVKNRKGKDVPSSQCYVVCQNPSSSPELFLPKEWTY</sequence>
<dbReference type="PANTHER" id="PTHR33356">
    <property type="entry name" value="TIP41-LIKE PROTEIN"/>
    <property type="match status" value="1"/>
</dbReference>
<gene>
    <name evidence="2" type="ORF">FNV43_RR23399</name>
</gene>
<comment type="caution">
    <text evidence="2">The sequence shown here is derived from an EMBL/GenBank/DDBJ whole genome shotgun (WGS) entry which is preliminary data.</text>
</comment>
<accession>A0A8K0DRY0</accession>
<feature type="region of interest" description="Disordered" evidence="1">
    <location>
        <begin position="105"/>
        <end position="124"/>
    </location>
</feature>
<dbReference type="PANTHER" id="PTHR33356:SF13">
    <property type="entry name" value="DUF4005 DOMAIN-CONTAINING PROTEIN"/>
    <property type="match status" value="1"/>
</dbReference>
<dbReference type="AlphaFoldDB" id="A0A8K0DRY0"/>
<proteinExistence type="predicted"/>
<reference evidence="2" key="1">
    <citation type="submission" date="2020-03" db="EMBL/GenBank/DDBJ databases">
        <title>A high-quality chromosome-level genome assembly of a woody plant with both climbing and erect habits, Rhamnella rubrinervis.</title>
        <authorList>
            <person name="Lu Z."/>
            <person name="Yang Y."/>
            <person name="Zhu X."/>
            <person name="Sun Y."/>
        </authorList>
    </citation>
    <scope>NUCLEOTIDE SEQUENCE</scope>
    <source>
        <strain evidence="2">BYM</strain>
        <tissue evidence="2">Leaf</tissue>
    </source>
</reference>
<dbReference type="OrthoDB" id="1931548at2759"/>
<evidence type="ECO:0000256" key="1">
    <source>
        <dbReference type="SAM" id="MobiDB-lite"/>
    </source>
</evidence>
<dbReference type="EMBL" id="VOIH02000010">
    <property type="protein sequence ID" value="KAF3436307.1"/>
    <property type="molecule type" value="Genomic_DNA"/>
</dbReference>
<protein>
    <submittedName>
        <fullName evidence="2">Uncharacterized protein</fullName>
    </submittedName>
</protein>
<feature type="compositionally biased region" description="Basic and acidic residues" evidence="1">
    <location>
        <begin position="105"/>
        <end position="115"/>
    </location>
</feature>
<evidence type="ECO:0000313" key="2">
    <source>
        <dbReference type="EMBL" id="KAF3436307.1"/>
    </source>
</evidence>
<organism evidence="2 3">
    <name type="scientific">Rhamnella rubrinervis</name>
    <dbReference type="NCBI Taxonomy" id="2594499"/>
    <lineage>
        <taxon>Eukaryota</taxon>
        <taxon>Viridiplantae</taxon>
        <taxon>Streptophyta</taxon>
        <taxon>Embryophyta</taxon>
        <taxon>Tracheophyta</taxon>
        <taxon>Spermatophyta</taxon>
        <taxon>Magnoliopsida</taxon>
        <taxon>eudicotyledons</taxon>
        <taxon>Gunneridae</taxon>
        <taxon>Pentapetalae</taxon>
        <taxon>rosids</taxon>
        <taxon>fabids</taxon>
        <taxon>Rosales</taxon>
        <taxon>Rhamnaceae</taxon>
        <taxon>rhamnoid group</taxon>
        <taxon>Rhamneae</taxon>
        <taxon>Rhamnella</taxon>
    </lineage>
</organism>
<dbReference type="Proteomes" id="UP000796880">
    <property type="component" value="Unassembled WGS sequence"/>
</dbReference>
<evidence type="ECO:0000313" key="3">
    <source>
        <dbReference type="Proteomes" id="UP000796880"/>
    </source>
</evidence>
<name>A0A8K0DRY0_9ROSA</name>